<proteinExistence type="predicted"/>
<sequence>MKHYAICSNRFSFSIAPLFLVLGLSFSANSLATTPTNSVEIRTAINLSWFSGNYQHIETSLLTQDTDSVLPLINTLGEIWLQRDGAISGEVSPLLAQAIIMHPEVTLAVLSSHPNSYQKWVERELNGMLFTAQTDKEKLELEMLQGSLAGALADYIPTANTQLKPYAQSLLTAVEASNIRIVD</sequence>
<organism evidence="2 3">
    <name type="scientific">Photobacterium jeanii</name>
    <dbReference type="NCBI Taxonomy" id="858640"/>
    <lineage>
        <taxon>Bacteria</taxon>
        <taxon>Pseudomonadati</taxon>
        <taxon>Pseudomonadota</taxon>
        <taxon>Gammaproteobacteria</taxon>
        <taxon>Vibrionales</taxon>
        <taxon>Vibrionaceae</taxon>
        <taxon>Photobacterium</taxon>
    </lineage>
</organism>
<comment type="caution">
    <text evidence="2">The sequence shown here is derived from an EMBL/GenBank/DDBJ whole genome shotgun (WGS) entry which is preliminary data.</text>
</comment>
<dbReference type="EMBL" id="LVHF01000033">
    <property type="protein sequence ID" value="OAN11382.1"/>
    <property type="molecule type" value="Genomic_DNA"/>
</dbReference>
<dbReference type="Proteomes" id="UP000078503">
    <property type="component" value="Unassembled WGS sequence"/>
</dbReference>
<reference evidence="2 3" key="1">
    <citation type="submission" date="2016-03" db="EMBL/GenBank/DDBJ databases">
        <title>Photobacterium proteolyticum sp. nov. a protease producing bacterium isolated from ocean sediments of Laizhou Bay.</title>
        <authorList>
            <person name="Li Y."/>
        </authorList>
    </citation>
    <scope>NUCLEOTIDE SEQUENCE [LARGE SCALE GENOMIC DNA]</scope>
    <source>
        <strain evidence="2 3">R-40508</strain>
    </source>
</reference>
<keyword evidence="3" id="KW-1185">Reference proteome</keyword>
<dbReference type="AlphaFoldDB" id="A0A178K3T0"/>
<feature type="chain" id="PRO_5008089932" evidence="1">
    <location>
        <begin position="33"/>
        <end position="183"/>
    </location>
</feature>
<keyword evidence="1" id="KW-0732">Signal</keyword>
<name>A0A178K3T0_9GAMM</name>
<gene>
    <name evidence="2" type="ORF">A3K86_20775</name>
</gene>
<dbReference type="OrthoDB" id="5905200at2"/>
<dbReference type="RefSeq" id="WP_068336076.1">
    <property type="nucleotide sequence ID" value="NZ_LVHF01000033.1"/>
</dbReference>
<accession>A0A178K3T0</accession>
<protein>
    <submittedName>
        <fullName evidence="2">Uncharacterized protein</fullName>
    </submittedName>
</protein>
<feature type="signal peptide" evidence="1">
    <location>
        <begin position="1"/>
        <end position="32"/>
    </location>
</feature>
<evidence type="ECO:0000313" key="3">
    <source>
        <dbReference type="Proteomes" id="UP000078503"/>
    </source>
</evidence>
<evidence type="ECO:0000313" key="2">
    <source>
        <dbReference type="EMBL" id="OAN11382.1"/>
    </source>
</evidence>
<evidence type="ECO:0000256" key="1">
    <source>
        <dbReference type="SAM" id="SignalP"/>
    </source>
</evidence>